<feature type="compositionally biased region" description="Low complexity" evidence="1">
    <location>
        <begin position="75"/>
        <end position="96"/>
    </location>
</feature>
<name>A0ABR4BKD5_9LECA</name>
<feature type="compositionally biased region" description="Polar residues" evidence="1">
    <location>
        <begin position="117"/>
        <end position="133"/>
    </location>
</feature>
<proteinExistence type="predicted"/>
<feature type="compositionally biased region" description="Low complexity" evidence="1">
    <location>
        <begin position="1"/>
        <end position="31"/>
    </location>
</feature>
<sequence length="254" mass="26614">MASRNPSNKGSSGSSSSSSKPSSTSPNGSSKGIPRTPTVTSSKVPGKTTTSSTSSRSGTSSKGSDKANPTRKPTATKASTKGPSSKPSPSQNPAPSGTSPKKSSRVVPAAIQPNPAPSSSEMSRTTSTVGTPKIFNSTTEQNLALHPSYGTKGTSTKVLVNYVKLGSTINQSIFKYSIDSTNGPNTTKSDKVRRFVELFLEEPALKGIGPIATDFKKLFLTARTLPFDKDFKKLDGVKIGPVYLLLQGFRPQAR</sequence>
<evidence type="ECO:0000313" key="3">
    <source>
        <dbReference type="Proteomes" id="UP001590951"/>
    </source>
</evidence>
<protein>
    <submittedName>
        <fullName evidence="2">Uncharacterized protein</fullName>
    </submittedName>
</protein>
<feature type="region of interest" description="Disordered" evidence="1">
    <location>
        <begin position="1"/>
        <end position="133"/>
    </location>
</feature>
<dbReference type="EMBL" id="JBHFEH010000005">
    <property type="protein sequence ID" value="KAL2057471.1"/>
    <property type="molecule type" value="Genomic_DNA"/>
</dbReference>
<reference evidence="2 3" key="1">
    <citation type="submission" date="2024-09" db="EMBL/GenBank/DDBJ databases">
        <title>Rethinking Asexuality: The Enigmatic Case of Functional Sexual Genes in Lepraria (Stereocaulaceae).</title>
        <authorList>
            <person name="Doellman M."/>
            <person name="Sun Y."/>
            <person name="Barcenas-Pena A."/>
            <person name="Lumbsch H.T."/>
            <person name="Grewe F."/>
        </authorList>
    </citation>
    <scope>NUCLEOTIDE SEQUENCE [LARGE SCALE GENOMIC DNA]</scope>
    <source>
        <strain evidence="2 3">Grewe 0041</strain>
    </source>
</reference>
<evidence type="ECO:0000256" key="1">
    <source>
        <dbReference type="SAM" id="MobiDB-lite"/>
    </source>
</evidence>
<organism evidence="2 3">
    <name type="scientific">Lepraria finkii</name>
    <dbReference type="NCBI Taxonomy" id="1340010"/>
    <lineage>
        <taxon>Eukaryota</taxon>
        <taxon>Fungi</taxon>
        <taxon>Dikarya</taxon>
        <taxon>Ascomycota</taxon>
        <taxon>Pezizomycotina</taxon>
        <taxon>Lecanoromycetes</taxon>
        <taxon>OSLEUM clade</taxon>
        <taxon>Lecanoromycetidae</taxon>
        <taxon>Lecanorales</taxon>
        <taxon>Lecanorineae</taxon>
        <taxon>Stereocaulaceae</taxon>
        <taxon>Lepraria</taxon>
    </lineage>
</organism>
<gene>
    <name evidence="2" type="ORF">ABVK25_002524</name>
</gene>
<comment type="caution">
    <text evidence="2">The sequence shown here is derived from an EMBL/GenBank/DDBJ whole genome shotgun (WGS) entry which is preliminary data.</text>
</comment>
<accession>A0ABR4BKD5</accession>
<keyword evidence="3" id="KW-1185">Reference proteome</keyword>
<evidence type="ECO:0000313" key="2">
    <source>
        <dbReference type="EMBL" id="KAL2057471.1"/>
    </source>
</evidence>
<dbReference type="Proteomes" id="UP001590951">
    <property type="component" value="Unassembled WGS sequence"/>
</dbReference>
<feature type="compositionally biased region" description="Low complexity" evidence="1">
    <location>
        <begin position="38"/>
        <end position="62"/>
    </location>
</feature>